<gene>
    <name evidence="2" type="ORF">QBC35DRAFT_394933</name>
</gene>
<accession>A0AAN6WJB5</accession>
<proteinExistence type="predicted"/>
<dbReference type="AlphaFoldDB" id="A0AAN6WJB5"/>
<protein>
    <submittedName>
        <fullName evidence="2">Uncharacterized protein</fullName>
    </submittedName>
</protein>
<organism evidence="2 3">
    <name type="scientific">Podospora australis</name>
    <dbReference type="NCBI Taxonomy" id="1536484"/>
    <lineage>
        <taxon>Eukaryota</taxon>
        <taxon>Fungi</taxon>
        <taxon>Dikarya</taxon>
        <taxon>Ascomycota</taxon>
        <taxon>Pezizomycotina</taxon>
        <taxon>Sordariomycetes</taxon>
        <taxon>Sordariomycetidae</taxon>
        <taxon>Sordariales</taxon>
        <taxon>Podosporaceae</taxon>
        <taxon>Podospora</taxon>
    </lineage>
</organism>
<evidence type="ECO:0000256" key="1">
    <source>
        <dbReference type="SAM" id="MobiDB-lite"/>
    </source>
</evidence>
<name>A0AAN6WJB5_9PEZI</name>
<evidence type="ECO:0000313" key="3">
    <source>
        <dbReference type="Proteomes" id="UP001302126"/>
    </source>
</evidence>
<dbReference type="Proteomes" id="UP001302126">
    <property type="component" value="Unassembled WGS sequence"/>
</dbReference>
<sequence>MLIAPELVLPDPSSHARSVPRDLLPLFTRPYNQWAPYPYNNRANTADSGANLFSFAFSGQEEIFNLLGSLMGTSRDGGGRMRSLDELKGFAFLDHKLSFLQSRVWGGLVPMSDRRWADKNLDAIENFYDALEHLEAALVPFAYLNSPERTEMLRNAYNSAHGHLAHFDNALEAYRAAGSGGRARVNGGFQHIVSVKVADLWTEYFFTTVTLFCNRTHTWIKKRVDKLYAIVTERVTLTEPDANGNPTPYQYELAKRFGLLQGVMHKADCLTLLSLNGYKNTTGEEKWDKMSSPPQVDFVTYALRSGELPLRPGVFSENPDTRLRIYKARIRCVLKDVLVAESQEHGPTTGEMFGAPAILRRFRVLLAASERARAELRSSVTFQVVTEEPWITFLKGKLRPPPPGSHAPVYNKWGFIGYRVYHGHTDDEWKLFLEKFKTDVVSWGEGVLGAEEIKSKCKIRWIDSREIEGANSGGGNNTNAIIAAARGHFKSLRDDRNAGMRGLLAPEAFLVADKATIDSYLYPTTLPGQKFVDASDLGGFVRVASGGGEGQPADASRPESHEFDGTVRVRGSVLFDDFFAAVFSRAIRVMTFWPIARAHPDFVYTGPAAGYQEEGWRRMHAVKDECWKAAKEFVTGNTSGGSSGGSGDGGGTVGDGDGDYSLFD</sequence>
<reference evidence="2" key="2">
    <citation type="submission" date="2023-05" db="EMBL/GenBank/DDBJ databases">
        <authorList>
            <consortium name="Lawrence Berkeley National Laboratory"/>
            <person name="Steindorff A."/>
            <person name="Hensen N."/>
            <person name="Bonometti L."/>
            <person name="Westerberg I."/>
            <person name="Brannstrom I.O."/>
            <person name="Guillou S."/>
            <person name="Cros-Aarteil S."/>
            <person name="Calhoun S."/>
            <person name="Haridas S."/>
            <person name="Kuo A."/>
            <person name="Mondo S."/>
            <person name="Pangilinan J."/>
            <person name="Riley R."/>
            <person name="Labutti K."/>
            <person name="Andreopoulos B."/>
            <person name="Lipzen A."/>
            <person name="Chen C."/>
            <person name="Yanf M."/>
            <person name="Daum C."/>
            <person name="Ng V."/>
            <person name="Clum A."/>
            <person name="Ohm R."/>
            <person name="Martin F."/>
            <person name="Silar P."/>
            <person name="Natvig D."/>
            <person name="Lalanne C."/>
            <person name="Gautier V."/>
            <person name="Ament-Velasquez S.L."/>
            <person name="Kruys A."/>
            <person name="Hutchinson M.I."/>
            <person name="Powell A.J."/>
            <person name="Barry K."/>
            <person name="Miller A.N."/>
            <person name="Grigoriev I.V."/>
            <person name="Debuchy R."/>
            <person name="Gladieux P."/>
            <person name="Thoren M.H."/>
            <person name="Johannesson H."/>
        </authorList>
    </citation>
    <scope>NUCLEOTIDE SEQUENCE</scope>
    <source>
        <strain evidence="2">PSN309</strain>
    </source>
</reference>
<keyword evidence="3" id="KW-1185">Reference proteome</keyword>
<comment type="caution">
    <text evidence="2">The sequence shown here is derived from an EMBL/GenBank/DDBJ whole genome shotgun (WGS) entry which is preliminary data.</text>
</comment>
<feature type="compositionally biased region" description="Gly residues" evidence="1">
    <location>
        <begin position="638"/>
        <end position="655"/>
    </location>
</feature>
<evidence type="ECO:0000313" key="2">
    <source>
        <dbReference type="EMBL" id="KAK4182955.1"/>
    </source>
</evidence>
<reference evidence="2" key="1">
    <citation type="journal article" date="2023" name="Mol. Phylogenet. Evol.">
        <title>Genome-scale phylogeny and comparative genomics of the fungal order Sordariales.</title>
        <authorList>
            <person name="Hensen N."/>
            <person name="Bonometti L."/>
            <person name="Westerberg I."/>
            <person name="Brannstrom I.O."/>
            <person name="Guillou S."/>
            <person name="Cros-Aarteil S."/>
            <person name="Calhoun S."/>
            <person name="Haridas S."/>
            <person name="Kuo A."/>
            <person name="Mondo S."/>
            <person name="Pangilinan J."/>
            <person name="Riley R."/>
            <person name="LaButti K."/>
            <person name="Andreopoulos B."/>
            <person name="Lipzen A."/>
            <person name="Chen C."/>
            <person name="Yan M."/>
            <person name="Daum C."/>
            <person name="Ng V."/>
            <person name="Clum A."/>
            <person name="Steindorff A."/>
            <person name="Ohm R.A."/>
            <person name="Martin F."/>
            <person name="Silar P."/>
            <person name="Natvig D.O."/>
            <person name="Lalanne C."/>
            <person name="Gautier V."/>
            <person name="Ament-Velasquez S.L."/>
            <person name="Kruys A."/>
            <person name="Hutchinson M.I."/>
            <person name="Powell A.J."/>
            <person name="Barry K."/>
            <person name="Miller A.N."/>
            <person name="Grigoriev I.V."/>
            <person name="Debuchy R."/>
            <person name="Gladieux P."/>
            <person name="Hiltunen Thoren M."/>
            <person name="Johannesson H."/>
        </authorList>
    </citation>
    <scope>NUCLEOTIDE SEQUENCE</scope>
    <source>
        <strain evidence="2">PSN309</strain>
    </source>
</reference>
<feature type="region of interest" description="Disordered" evidence="1">
    <location>
        <begin position="637"/>
        <end position="664"/>
    </location>
</feature>
<dbReference type="EMBL" id="MU864593">
    <property type="protein sequence ID" value="KAK4182955.1"/>
    <property type="molecule type" value="Genomic_DNA"/>
</dbReference>